<evidence type="ECO:0000256" key="7">
    <source>
        <dbReference type="HAMAP-Rule" id="MF_00501"/>
    </source>
</evidence>
<dbReference type="EMBL" id="PFAZ01000007">
    <property type="protein sequence ID" value="PIR89094.1"/>
    <property type="molecule type" value="Genomic_DNA"/>
</dbReference>
<dbReference type="PRINTS" id="PR01249">
    <property type="entry name" value="RIBOSOMALL31"/>
</dbReference>
<sequence length="89" mass="10116">MKTDAHPTYYPEAKVRCACGNEFTVGSTKKEISVEICYNCHPFYTGKEKLIDTAGRVEKFKARKEKAAAMPNKAKKVRMKKQETKKEVA</sequence>
<comment type="subunit">
    <text evidence="7">Part of the 50S ribosomal subunit.</text>
</comment>
<dbReference type="InterPro" id="IPR002150">
    <property type="entry name" value="Ribosomal_bL31"/>
</dbReference>
<dbReference type="PANTHER" id="PTHR33280">
    <property type="entry name" value="50S RIBOSOMAL PROTEIN L31, CHLOROPLASTIC"/>
    <property type="match status" value="1"/>
</dbReference>
<feature type="binding site" evidence="7">
    <location>
        <position position="17"/>
    </location>
    <ligand>
        <name>Zn(2+)</name>
        <dbReference type="ChEBI" id="CHEBI:29105"/>
    </ligand>
</feature>
<evidence type="ECO:0000256" key="1">
    <source>
        <dbReference type="ARBA" id="ARBA00009296"/>
    </source>
</evidence>
<dbReference type="InterPro" id="IPR027491">
    <property type="entry name" value="Ribosomal_bL31_A"/>
</dbReference>
<keyword evidence="7" id="KW-0862">Zinc</keyword>
<comment type="similarity">
    <text evidence="1 7">Belongs to the bacterial ribosomal protein bL31 family. Type A subfamily.</text>
</comment>
<evidence type="ECO:0000256" key="3">
    <source>
        <dbReference type="ARBA" id="ARBA00022884"/>
    </source>
</evidence>
<keyword evidence="3 7" id="KW-0694">RNA-binding</keyword>
<dbReference type="PANTHER" id="PTHR33280:SF1">
    <property type="entry name" value="LARGE RIBOSOMAL SUBUNIT PROTEIN BL31C"/>
    <property type="match status" value="1"/>
</dbReference>
<dbReference type="Proteomes" id="UP000231157">
    <property type="component" value="Unassembled WGS sequence"/>
</dbReference>
<feature type="region of interest" description="Disordered" evidence="8">
    <location>
        <begin position="63"/>
        <end position="89"/>
    </location>
</feature>
<dbReference type="Gene3D" id="4.10.830.30">
    <property type="entry name" value="Ribosomal protein L31"/>
    <property type="match status" value="1"/>
</dbReference>
<keyword evidence="5 7" id="KW-0687">Ribonucleoprotein</keyword>
<evidence type="ECO:0000313" key="9">
    <source>
        <dbReference type="EMBL" id="PIR89094.1"/>
    </source>
</evidence>
<dbReference type="GO" id="GO:0019843">
    <property type="term" value="F:rRNA binding"/>
    <property type="evidence" value="ECO:0007669"/>
    <property type="project" value="UniProtKB-KW"/>
</dbReference>
<keyword evidence="2 7" id="KW-0699">rRNA-binding</keyword>
<evidence type="ECO:0000313" key="10">
    <source>
        <dbReference type="Proteomes" id="UP000231157"/>
    </source>
</evidence>
<name>A0A2H0URR0_9BACT</name>
<dbReference type="AlphaFoldDB" id="A0A2H0URR0"/>
<dbReference type="GO" id="GO:0003735">
    <property type="term" value="F:structural constituent of ribosome"/>
    <property type="evidence" value="ECO:0007669"/>
    <property type="project" value="InterPro"/>
</dbReference>
<comment type="function">
    <text evidence="7">Binds the 23S rRNA.</text>
</comment>
<accession>A0A2H0URR0</accession>
<evidence type="ECO:0000256" key="2">
    <source>
        <dbReference type="ARBA" id="ARBA00022730"/>
    </source>
</evidence>
<keyword evidence="7" id="KW-0479">Metal-binding</keyword>
<comment type="caution">
    <text evidence="9">The sequence shown here is derived from an EMBL/GenBank/DDBJ whole genome shotgun (WGS) entry which is preliminary data.</text>
</comment>
<evidence type="ECO:0000256" key="6">
    <source>
        <dbReference type="ARBA" id="ARBA00035687"/>
    </source>
</evidence>
<feature type="compositionally biased region" description="Basic and acidic residues" evidence="8">
    <location>
        <begin position="80"/>
        <end position="89"/>
    </location>
</feature>
<dbReference type="GO" id="GO:0005840">
    <property type="term" value="C:ribosome"/>
    <property type="evidence" value="ECO:0007669"/>
    <property type="project" value="UniProtKB-KW"/>
</dbReference>
<feature type="binding site" evidence="7">
    <location>
        <position position="37"/>
    </location>
    <ligand>
        <name>Zn(2+)</name>
        <dbReference type="ChEBI" id="CHEBI:29105"/>
    </ligand>
</feature>
<dbReference type="NCBIfam" id="NF000612">
    <property type="entry name" value="PRK00019.1"/>
    <property type="match status" value="1"/>
</dbReference>
<dbReference type="InterPro" id="IPR034704">
    <property type="entry name" value="Ribosomal_bL28/bL31-like_sf"/>
</dbReference>
<evidence type="ECO:0000256" key="8">
    <source>
        <dbReference type="SAM" id="MobiDB-lite"/>
    </source>
</evidence>
<dbReference type="GO" id="GO:1990904">
    <property type="term" value="C:ribonucleoprotein complex"/>
    <property type="evidence" value="ECO:0007669"/>
    <property type="project" value="UniProtKB-KW"/>
</dbReference>
<proteinExistence type="inferred from homology"/>
<dbReference type="HAMAP" id="MF_00501">
    <property type="entry name" value="Ribosomal_bL31_1"/>
    <property type="match status" value="1"/>
</dbReference>
<reference evidence="10" key="1">
    <citation type="submission" date="2017-09" db="EMBL/GenBank/DDBJ databases">
        <title>Depth-based differentiation of microbial function through sediment-hosted aquifers and enrichment of novel symbionts in the deep terrestrial subsurface.</title>
        <authorList>
            <person name="Probst A.J."/>
            <person name="Ladd B."/>
            <person name="Jarett J.K."/>
            <person name="Geller-Mcgrath D.E."/>
            <person name="Sieber C.M.K."/>
            <person name="Emerson J.B."/>
            <person name="Anantharaman K."/>
            <person name="Thomas B.C."/>
            <person name="Malmstrom R."/>
            <person name="Stieglmeier M."/>
            <person name="Klingl A."/>
            <person name="Woyke T."/>
            <person name="Ryan C.M."/>
            <person name="Banfield J.F."/>
        </authorList>
    </citation>
    <scope>NUCLEOTIDE SEQUENCE [LARGE SCALE GENOMIC DNA]</scope>
</reference>
<evidence type="ECO:0000256" key="4">
    <source>
        <dbReference type="ARBA" id="ARBA00022980"/>
    </source>
</evidence>
<organism evidence="9 10">
    <name type="scientific">Candidatus Harrisonbacteria bacterium CG10_big_fil_rev_8_21_14_0_10_40_38</name>
    <dbReference type="NCBI Taxonomy" id="1974583"/>
    <lineage>
        <taxon>Bacteria</taxon>
        <taxon>Candidatus Harrisoniibacteriota</taxon>
    </lineage>
</organism>
<dbReference type="Pfam" id="PF01197">
    <property type="entry name" value="Ribosomal_L31"/>
    <property type="match status" value="1"/>
</dbReference>
<dbReference type="NCBIfam" id="TIGR00105">
    <property type="entry name" value="L31"/>
    <property type="match status" value="1"/>
</dbReference>
<protein>
    <recommendedName>
        <fullName evidence="6 7">Large ribosomal subunit protein bL31</fullName>
    </recommendedName>
</protein>
<feature type="binding site" evidence="7">
    <location>
        <position position="19"/>
    </location>
    <ligand>
        <name>Zn(2+)</name>
        <dbReference type="ChEBI" id="CHEBI:29105"/>
    </ligand>
</feature>
<dbReference type="PROSITE" id="PS01143">
    <property type="entry name" value="RIBOSOMAL_L31"/>
    <property type="match status" value="1"/>
</dbReference>
<dbReference type="GO" id="GO:0046872">
    <property type="term" value="F:metal ion binding"/>
    <property type="evidence" value="ECO:0007669"/>
    <property type="project" value="UniProtKB-KW"/>
</dbReference>
<keyword evidence="4 7" id="KW-0689">Ribosomal protein</keyword>
<feature type="binding site" evidence="7">
    <location>
        <position position="40"/>
    </location>
    <ligand>
        <name>Zn(2+)</name>
        <dbReference type="ChEBI" id="CHEBI:29105"/>
    </ligand>
</feature>
<dbReference type="GO" id="GO:0006412">
    <property type="term" value="P:translation"/>
    <property type="evidence" value="ECO:0007669"/>
    <property type="project" value="UniProtKB-UniRule"/>
</dbReference>
<dbReference type="InterPro" id="IPR042105">
    <property type="entry name" value="Ribosomal_bL31_sf"/>
</dbReference>
<comment type="cofactor">
    <cofactor evidence="7">
        <name>Zn(2+)</name>
        <dbReference type="ChEBI" id="CHEBI:29105"/>
    </cofactor>
    <text evidence="7">Binds 1 zinc ion per subunit.</text>
</comment>
<gene>
    <name evidence="7" type="primary">rpmE</name>
    <name evidence="9" type="ORF">COU07_02595</name>
</gene>
<evidence type="ECO:0000256" key="5">
    <source>
        <dbReference type="ARBA" id="ARBA00023274"/>
    </source>
</evidence>
<dbReference type="SUPFAM" id="SSF143800">
    <property type="entry name" value="L28p-like"/>
    <property type="match status" value="1"/>
</dbReference>